<feature type="region of interest" description="Disordered" evidence="1">
    <location>
        <begin position="151"/>
        <end position="181"/>
    </location>
</feature>
<dbReference type="Proteomes" id="UP000679690">
    <property type="component" value="Unassembled WGS sequence"/>
</dbReference>
<evidence type="ECO:0000256" key="1">
    <source>
        <dbReference type="SAM" id="MobiDB-lite"/>
    </source>
</evidence>
<keyword evidence="3" id="KW-1185">Reference proteome</keyword>
<dbReference type="EMBL" id="JAGFNS010000069">
    <property type="protein sequence ID" value="MBO3744388.1"/>
    <property type="molecule type" value="Genomic_DNA"/>
</dbReference>
<comment type="caution">
    <text evidence="2">The sequence shown here is derived from an EMBL/GenBank/DDBJ whole genome shotgun (WGS) entry which is preliminary data.</text>
</comment>
<organism evidence="2 3">
    <name type="scientific">Actinoplanes flavus</name>
    <dbReference type="NCBI Taxonomy" id="2820290"/>
    <lineage>
        <taxon>Bacteria</taxon>
        <taxon>Bacillati</taxon>
        <taxon>Actinomycetota</taxon>
        <taxon>Actinomycetes</taxon>
        <taxon>Micromonosporales</taxon>
        <taxon>Micromonosporaceae</taxon>
        <taxon>Actinoplanes</taxon>
    </lineage>
</organism>
<name>A0ABS3V0M8_9ACTN</name>
<sequence length="181" mass="19386">MLRSDRSAVRRRPMRQLAGAVAVLAFAVVGAVALGPAPAGAACYSGTAQAVTMYYGGNLIGQEAAQYASTCDGDGEYRGHVFDMYTDGSCVSAYFWNPGKVREARSCDNAGTRYIFNDNTGDTYAYWDMCTTYHCRYYTFNDGDDTFMSGYYPPGGGGRRGAPPPAPQARKDPGRVSSAGP</sequence>
<protein>
    <submittedName>
        <fullName evidence="2">Uncharacterized protein</fullName>
    </submittedName>
</protein>
<reference evidence="2 3" key="1">
    <citation type="submission" date="2021-03" db="EMBL/GenBank/DDBJ databases">
        <title>Actinoplanes flavus sp. nov., a novel actinomycete isolated from Coconut Palm rhizosphere soil.</title>
        <authorList>
            <person name="Luo X."/>
        </authorList>
    </citation>
    <scope>NUCLEOTIDE SEQUENCE [LARGE SCALE GENOMIC DNA]</scope>
    <source>
        <strain evidence="2 3">NEAU-H7</strain>
    </source>
</reference>
<gene>
    <name evidence="2" type="ORF">J5X75_43570</name>
</gene>
<accession>A0ABS3V0M8</accession>
<dbReference type="RefSeq" id="WP_208473614.1">
    <property type="nucleotide sequence ID" value="NZ_JAGFNS010000069.1"/>
</dbReference>
<evidence type="ECO:0000313" key="2">
    <source>
        <dbReference type="EMBL" id="MBO3744388.1"/>
    </source>
</evidence>
<proteinExistence type="predicted"/>
<evidence type="ECO:0000313" key="3">
    <source>
        <dbReference type="Proteomes" id="UP000679690"/>
    </source>
</evidence>